<accession>A0ABQ9EKH4</accession>
<comment type="caution">
    <text evidence="2">The sequence shown here is derived from an EMBL/GenBank/DDBJ whole genome shotgun (WGS) entry which is preliminary data.</text>
</comment>
<evidence type="ECO:0000259" key="1">
    <source>
        <dbReference type="Pfam" id="PF24764"/>
    </source>
</evidence>
<gene>
    <name evidence="2" type="ORF">KUTeg_017613</name>
</gene>
<reference evidence="2 3" key="1">
    <citation type="submission" date="2022-12" db="EMBL/GenBank/DDBJ databases">
        <title>Chromosome-level genome of Tegillarca granosa.</title>
        <authorList>
            <person name="Kim J."/>
        </authorList>
    </citation>
    <scope>NUCLEOTIDE SEQUENCE [LARGE SCALE GENOMIC DNA]</scope>
    <source>
        <strain evidence="2">Teg-2019</strain>
        <tissue evidence="2">Adductor muscle</tissue>
    </source>
</reference>
<dbReference type="Pfam" id="PF24764">
    <property type="entry name" value="rva_4"/>
    <property type="match status" value="1"/>
</dbReference>
<dbReference type="EMBL" id="JARBDR010000903">
    <property type="protein sequence ID" value="KAJ8304030.1"/>
    <property type="molecule type" value="Genomic_DNA"/>
</dbReference>
<evidence type="ECO:0000313" key="2">
    <source>
        <dbReference type="EMBL" id="KAJ8304030.1"/>
    </source>
</evidence>
<name>A0ABQ9EKH4_TEGGR</name>
<sequence length="108" mass="12920">MIMMTGILRANDNNDMSDVASFNVIPFTQNTRIEKFWGFLKNFVDYELLDLTNPIHTEFIRYVLMPMIQRDFDKLREDWNAHRVRRNRNRIASCGIPNVLYYQSCLEP</sequence>
<keyword evidence="3" id="KW-1185">Reference proteome</keyword>
<organism evidence="2 3">
    <name type="scientific">Tegillarca granosa</name>
    <name type="common">Malaysian cockle</name>
    <name type="synonym">Anadara granosa</name>
    <dbReference type="NCBI Taxonomy" id="220873"/>
    <lineage>
        <taxon>Eukaryota</taxon>
        <taxon>Metazoa</taxon>
        <taxon>Spiralia</taxon>
        <taxon>Lophotrochozoa</taxon>
        <taxon>Mollusca</taxon>
        <taxon>Bivalvia</taxon>
        <taxon>Autobranchia</taxon>
        <taxon>Pteriomorphia</taxon>
        <taxon>Arcoida</taxon>
        <taxon>Arcoidea</taxon>
        <taxon>Arcidae</taxon>
        <taxon>Tegillarca</taxon>
    </lineage>
</organism>
<dbReference type="InterPro" id="IPR058913">
    <property type="entry name" value="Integrase_dom_put"/>
</dbReference>
<protein>
    <recommendedName>
        <fullName evidence="1">Integrase core domain-containing protein</fullName>
    </recommendedName>
</protein>
<dbReference type="Proteomes" id="UP001217089">
    <property type="component" value="Unassembled WGS sequence"/>
</dbReference>
<feature type="domain" description="Integrase core" evidence="1">
    <location>
        <begin position="33"/>
        <end position="106"/>
    </location>
</feature>
<proteinExistence type="predicted"/>
<evidence type="ECO:0000313" key="3">
    <source>
        <dbReference type="Proteomes" id="UP001217089"/>
    </source>
</evidence>